<dbReference type="InterPro" id="IPR036631">
    <property type="entry name" value="MGMT_N_sf"/>
</dbReference>
<dbReference type="Proteomes" id="UP000075260">
    <property type="component" value="Unassembled WGS sequence"/>
</dbReference>
<dbReference type="GO" id="GO:0006307">
    <property type="term" value="P:DNA alkylation repair"/>
    <property type="evidence" value="ECO:0007669"/>
    <property type="project" value="UniProtKB-UniRule"/>
</dbReference>
<dbReference type="AlphaFoldDB" id="A0A150QVE2"/>
<gene>
    <name evidence="12" type="ORF">BE15_00395</name>
</gene>
<comment type="miscellaneous">
    <text evidence="9">This enzyme catalyzes only one turnover and therefore is not strictly catalytic. According to one definition, an enzyme is a biocatalyst that acts repeatedly and over many reaction cycles.</text>
</comment>
<evidence type="ECO:0000256" key="3">
    <source>
        <dbReference type="ARBA" id="ARBA00022490"/>
    </source>
</evidence>
<evidence type="ECO:0000256" key="5">
    <source>
        <dbReference type="ARBA" id="ARBA00022679"/>
    </source>
</evidence>
<dbReference type="InterPro" id="IPR001497">
    <property type="entry name" value="MethylDNA_cys_MeTrfase_AS"/>
</dbReference>
<comment type="catalytic activity">
    <reaction evidence="8 9">
        <text>a 6-O-methyl-2'-deoxyguanosine in DNA + L-cysteinyl-[protein] = S-methyl-L-cysteinyl-[protein] + a 2'-deoxyguanosine in DNA</text>
        <dbReference type="Rhea" id="RHEA:24000"/>
        <dbReference type="Rhea" id="RHEA-COMP:10131"/>
        <dbReference type="Rhea" id="RHEA-COMP:10132"/>
        <dbReference type="Rhea" id="RHEA-COMP:11367"/>
        <dbReference type="Rhea" id="RHEA-COMP:11368"/>
        <dbReference type="ChEBI" id="CHEBI:29950"/>
        <dbReference type="ChEBI" id="CHEBI:82612"/>
        <dbReference type="ChEBI" id="CHEBI:85445"/>
        <dbReference type="ChEBI" id="CHEBI:85448"/>
        <dbReference type="EC" id="2.1.1.63"/>
    </reaction>
</comment>
<dbReference type="InterPro" id="IPR023546">
    <property type="entry name" value="MGMT"/>
</dbReference>
<evidence type="ECO:0000256" key="6">
    <source>
        <dbReference type="ARBA" id="ARBA00022763"/>
    </source>
</evidence>
<evidence type="ECO:0000256" key="4">
    <source>
        <dbReference type="ARBA" id="ARBA00022603"/>
    </source>
</evidence>
<dbReference type="SUPFAM" id="SSF46767">
    <property type="entry name" value="Methylated DNA-protein cysteine methyltransferase, C-terminal domain"/>
    <property type="match status" value="1"/>
</dbReference>
<dbReference type="HAMAP" id="MF_00772">
    <property type="entry name" value="OGT"/>
    <property type="match status" value="1"/>
</dbReference>
<sequence length="190" mass="19806">MELSLDEVESPMGILLLAAGGGALHGLDFADCAPRFRRSLEARYGAVALRAAADPSGFSSRLRAYLGGDHGALAGIPVEPGGTPFQRRVWAEVQRISPGMTRTYGDVAASLGKPSASRAVGLANGRNPVCLVIPCHRVVGSNGELTGYSAGLDRKRWLLAHEAGARSGSPERPGGAHGQPQGERRGAERS</sequence>
<evidence type="ECO:0000256" key="8">
    <source>
        <dbReference type="ARBA" id="ARBA00049348"/>
    </source>
</evidence>
<feature type="active site" description="Nucleophile; methyl group acceptor" evidence="9">
    <location>
        <position position="135"/>
    </location>
</feature>
<keyword evidence="6 9" id="KW-0227">DNA damage</keyword>
<dbReference type="GO" id="GO:0003908">
    <property type="term" value="F:methylated-DNA-[protein]-cysteine S-methyltransferase activity"/>
    <property type="evidence" value="ECO:0007669"/>
    <property type="project" value="UniProtKB-UniRule"/>
</dbReference>
<dbReference type="GO" id="GO:0032259">
    <property type="term" value="P:methylation"/>
    <property type="evidence" value="ECO:0007669"/>
    <property type="project" value="UniProtKB-KW"/>
</dbReference>
<evidence type="ECO:0000256" key="10">
    <source>
        <dbReference type="SAM" id="MobiDB-lite"/>
    </source>
</evidence>
<evidence type="ECO:0000313" key="13">
    <source>
        <dbReference type="Proteomes" id="UP000075260"/>
    </source>
</evidence>
<reference evidence="12 13" key="1">
    <citation type="submission" date="2014-02" db="EMBL/GenBank/DDBJ databases">
        <title>The small core and large imbalanced accessory genome model reveals a collaborative survival strategy of Sorangium cellulosum strains in nature.</title>
        <authorList>
            <person name="Han K."/>
            <person name="Peng R."/>
            <person name="Blom J."/>
            <person name="Li Y.-Z."/>
        </authorList>
    </citation>
    <scope>NUCLEOTIDE SEQUENCE [LARGE SCALE GENOMIC DNA]</scope>
    <source>
        <strain evidence="12 13">So0008-312</strain>
    </source>
</reference>
<keyword evidence="4 9" id="KW-0489">Methyltransferase</keyword>
<evidence type="ECO:0000259" key="11">
    <source>
        <dbReference type="Pfam" id="PF01035"/>
    </source>
</evidence>
<dbReference type="CDD" id="cd06445">
    <property type="entry name" value="ATase"/>
    <property type="match status" value="1"/>
</dbReference>
<evidence type="ECO:0000256" key="2">
    <source>
        <dbReference type="ARBA" id="ARBA00008711"/>
    </source>
</evidence>
<comment type="caution">
    <text evidence="12">The sequence shown here is derived from an EMBL/GenBank/DDBJ whole genome shotgun (WGS) entry which is preliminary data.</text>
</comment>
<dbReference type="RefSeq" id="WP_061606666.1">
    <property type="nucleotide sequence ID" value="NZ_JEMA01000302.1"/>
</dbReference>
<dbReference type="FunFam" id="1.10.10.10:FF:000214">
    <property type="entry name" value="Methylated-DNA--protein-cysteine methyltransferase"/>
    <property type="match status" value="1"/>
</dbReference>
<dbReference type="SUPFAM" id="SSF53155">
    <property type="entry name" value="Methylated DNA-protein cysteine methyltransferase domain"/>
    <property type="match status" value="1"/>
</dbReference>
<evidence type="ECO:0000256" key="9">
    <source>
        <dbReference type="HAMAP-Rule" id="MF_00772"/>
    </source>
</evidence>
<evidence type="ECO:0000256" key="1">
    <source>
        <dbReference type="ARBA" id="ARBA00001286"/>
    </source>
</evidence>
<comment type="catalytic activity">
    <reaction evidence="1 9">
        <text>a 4-O-methyl-thymidine in DNA + L-cysteinyl-[protein] = a thymidine in DNA + S-methyl-L-cysteinyl-[protein]</text>
        <dbReference type="Rhea" id="RHEA:53428"/>
        <dbReference type="Rhea" id="RHEA-COMP:10131"/>
        <dbReference type="Rhea" id="RHEA-COMP:10132"/>
        <dbReference type="Rhea" id="RHEA-COMP:13555"/>
        <dbReference type="Rhea" id="RHEA-COMP:13556"/>
        <dbReference type="ChEBI" id="CHEBI:29950"/>
        <dbReference type="ChEBI" id="CHEBI:82612"/>
        <dbReference type="ChEBI" id="CHEBI:137386"/>
        <dbReference type="ChEBI" id="CHEBI:137387"/>
        <dbReference type="EC" id="2.1.1.63"/>
    </reaction>
</comment>
<dbReference type="NCBIfam" id="TIGR00589">
    <property type="entry name" value="ogt"/>
    <property type="match status" value="1"/>
</dbReference>
<evidence type="ECO:0000313" key="12">
    <source>
        <dbReference type="EMBL" id="KYF71963.1"/>
    </source>
</evidence>
<comment type="similarity">
    <text evidence="2 9">Belongs to the MGMT family.</text>
</comment>
<keyword evidence="5 9" id="KW-0808">Transferase</keyword>
<proteinExistence type="inferred from homology"/>
<comment type="function">
    <text evidence="9">Involved in the cellular defense against the biological effects of O6-methylguanine (O6-MeG) and O4-methylthymine (O4-MeT) in DNA. Repairs the methylated nucleobase in DNA by stoichiometrically transferring the methyl group to a cysteine residue in the enzyme. This is a suicide reaction: the enzyme is irreversibly inactivated.</text>
</comment>
<dbReference type="PANTHER" id="PTHR10815:SF5">
    <property type="entry name" value="METHYLATED-DNA--PROTEIN-CYSTEINE METHYLTRANSFERASE"/>
    <property type="match status" value="1"/>
</dbReference>
<accession>A0A150QVE2</accession>
<evidence type="ECO:0000256" key="7">
    <source>
        <dbReference type="ARBA" id="ARBA00023204"/>
    </source>
</evidence>
<dbReference type="InterPro" id="IPR036388">
    <property type="entry name" value="WH-like_DNA-bd_sf"/>
</dbReference>
<dbReference type="InterPro" id="IPR036217">
    <property type="entry name" value="MethylDNA_cys_MeTrfase_DNAb"/>
</dbReference>
<protein>
    <recommendedName>
        <fullName evidence="9">Methylated-DNA--protein-cysteine methyltransferase</fullName>
        <ecNumber evidence="9">2.1.1.63</ecNumber>
    </recommendedName>
    <alternativeName>
        <fullName evidence="9">6-O-methylguanine-DNA methyltransferase</fullName>
        <shortName evidence="9">MGMT</shortName>
    </alternativeName>
    <alternativeName>
        <fullName evidence="9">O-6-methylguanine-DNA-alkyltransferase</fullName>
    </alternativeName>
</protein>
<dbReference type="EC" id="2.1.1.63" evidence="9"/>
<dbReference type="Pfam" id="PF01035">
    <property type="entry name" value="DNA_binding_1"/>
    <property type="match status" value="1"/>
</dbReference>
<keyword evidence="3 9" id="KW-0963">Cytoplasm</keyword>
<dbReference type="InterPro" id="IPR014048">
    <property type="entry name" value="MethylDNA_cys_MeTrfase_DNA-bd"/>
</dbReference>
<comment type="subcellular location">
    <subcellularLocation>
        <location evidence="9">Cytoplasm</location>
    </subcellularLocation>
</comment>
<dbReference type="PROSITE" id="PS00374">
    <property type="entry name" value="MGMT"/>
    <property type="match status" value="1"/>
</dbReference>
<keyword evidence="7 9" id="KW-0234">DNA repair</keyword>
<organism evidence="12 13">
    <name type="scientific">Sorangium cellulosum</name>
    <name type="common">Polyangium cellulosum</name>
    <dbReference type="NCBI Taxonomy" id="56"/>
    <lineage>
        <taxon>Bacteria</taxon>
        <taxon>Pseudomonadati</taxon>
        <taxon>Myxococcota</taxon>
        <taxon>Polyangia</taxon>
        <taxon>Polyangiales</taxon>
        <taxon>Polyangiaceae</taxon>
        <taxon>Sorangium</taxon>
    </lineage>
</organism>
<dbReference type="EMBL" id="JEMA01000302">
    <property type="protein sequence ID" value="KYF71963.1"/>
    <property type="molecule type" value="Genomic_DNA"/>
</dbReference>
<feature type="region of interest" description="Disordered" evidence="10">
    <location>
        <begin position="161"/>
        <end position="190"/>
    </location>
</feature>
<dbReference type="Gene3D" id="1.10.10.10">
    <property type="entry name" value="Winged helix-like DNA-binding domain superfamily/Winged helix DNA-binding domain"/>
    <property type="match status" value="1"/>
</dbReference>
<dbReference type="PANTHER" id="PTHR10815">
    <property type="entry name" value="METHYLATED-DNA--PROTEIN-CYSTEINE METHYLTRANSFERASE"/>
    <property type="match status" value="1"/>
</dbReference>
<name>A0A150QVE2_SORCE</name>
<dbReference type="GO" id="GO:0005737">
    <property type="term" value="C:cytoplasm"/>
    <property type="evidence" value="ECO:0007669"/>
    <property type="project" value="UniProtKB-SubCell"/>
</dbReference>
<feature type="domain" description="Methylated-DNA-[protein]-cysteine S-methyltransferase DNA binding" evidence="11">
    <location>
        <begin position="84"/>
        <end position="163"/>
    </location>
</feature>